<accession>A0A369JAH6</accession>
<name>A0A369JAH6_HYPMA</name>
<keyword evidence="4" id="KW-1185">Reference proteome</keyword>
<keyword evidence="2" id="KW-0472">Membrane</keyword>
<reference evidence="3" key="1">
    <citation type="submission" date="2018-04" db="EMBL/GenBank/DDBJ databases">
        <title>Whole genome sequencing of Hypsizygus marmoreus.</title>
        <authorList>
            <person name="Choi I.-G."/>
            <person name="Min B."/>
            <person name="Kim J.-G."/>
            <person name="Kim S."/>
            <person name="Oh Y.-L."/>
            <person name="Kong W.-S."/>
            <person name="Park H."/>
            <person name="Jeong J."/>
            <person name="Song E.-S."/>
        </authorList>
    </citation>
    <scope>NUCLEOTIDE SEQUENCE [LARGE SCALE GENOMIC DNA]</scope>
    <source>
        <strain evidence="3">51987-8</strain>
    </source>
</reference>
<dbReference type="AlphaFoldDB" id="A0A369JAH6"/>
<feature type="region of interest" description="Disordered" evidence="1">
    <location>
        <begin position="84"/>
        <end position="118"/>
    </location>
</feature>
<feature type="transmembrane region" description="Helical" evidence="2">
    <location>
        <begin position="33"/>
        <end position="56"/>
    </location>
</feature>
<evidence type="ECO:0000256" key="2">
    <source>
        <dbReference type="SAM" id="Phobius"/>
    </source>
</evidence>
<organism evidence="3 4">
    <name type="scientific">Hypsizygus marmoreus</name>
    <name type="common">White beech mushroom</name>
    <name type="synonym">Agaricus marmoreus</name>
    <dbReference type="NCBI Taxonomy" id="39966"/>
    <lineage>
        <taxon>Eukaryota</taxon>
        <taxon>Fungi</taxon>
        <taxon>Dikarya</taxon>
        <taxon>Basidiomycota</taxon>
        <taxon>Agaricomycotina</taxon>
        <taxon>Agaricomycetes</taxon>
        <taxon>Agaricomycetidae</taxon>
        <taxon>Agaricales</taxon>
        <taxon>Tricholomatineae</taxon>
        <taxon>Lyophyllaceae</taxon>
        <taxon>Hypsizygus</taxon>
    </lineage>
</organism>
<comment type="caution">
    <text evidence="3">The sequence shown here is derived from an EMBL/GenBank/DDBJ whole genome shotgun (WGS) entry which is preliminary data.</text>
</comment>
<evidence type="ECO:0000256" key="1">
    <source>
        <dbReference type="SAM" id="MobiDB-lite"/>
    </source>
</evidence>
<keyword evidence="2" id="KW-1133">Transmembrane helix</keyword>
<proteinExistence type="predicted"/>
<protein>
    <submittedName>
        <fullName evidence="3">Uncharacterized protein</fullName>
    </submittedName>
</protein>
<keyword evidence="2" id="KW-0812">Transmembrane</keyword>
<evidence type="ECO:0000313" key="3">
    <source>
        <dbReference type="EMBL" id="RDB15856.1"/>
    </source>
</evidence>
<dbReference type="InParanoid" id="A0A369JAH6"/>
<dbReference type="EMBL" id="LUEZ02000138">
    <property type="protein sequence ID" value="RDB15856.1"/>
    <property type="molecule type" value="Genomic_DNA"/>
</dbReference>
<dbReference type="Proteomes" id="UP000076154">
    <property type="component" value="Unassembled WGS sequence"/>
</dbReference>
<evidence type="ECO:0000313" key="4">
    <source>
        <dbReference type="Proteomes" id="UP000076154"/>
    </source>
</evidence>
<gene>
    <name evidence="3" type="ORF">Hypma_003755</name>
</gene>
<sequence length="118" mass="13649">MVHGWCSGRRRQEAERVRWWLRKGRFQNRRRKMAAVLHLGRIIFDLFLPSLFVLPFHPPAIIIKILPQIHIPAWPLVKLPVKPMTSTPPPRVPEKHGHEDSDEDGASSSDVPAVKHVY</sequence>